<organism evidence="1 2">
    <name type="scientific">Actinidia rufa</name>
    <dbReference type="NCBI Taxonomy" id="165716"/>
    <lineage>
        <taxon>Eukaryota</taxon>
        <taxon>Viridiplantae</taxon>
        <taxon>Streptophyta</taxon>
        <taxon>Embryophyta</taxon>
        <taxon>Tracheophyta</taxon>
        <taxon>Spermatophyta</taxon>
        <taxon>Magnoliopsida</taxon>
        <taxon>eudicotyledons</taxon>
        <taxon>Gunneridae</taxon>
        <taxon>Pentapetalae</taxon>
        <taxon>asterids</taxon>
        <taxon>Ericales</taxon>
        <taxon>Actinidiaceae</taxon>
        <taxon>Actinidia</taxon>
    </lineage>
</organism>
<comment type="caution">
    <text evidence="1">The sequence shown here is derived from an EMBL/GenBank/DDBJ whole genome shotgun (WGS) entry which is preliminary data.</text>
</comment>
<evidence type="ECO:0000313" key="2">
    <source>
        <dbReference type="Proteomes" id="UP000585474"/>
    </source>
</evidence>
<evidence type="ECO:0000313" key="1">
    <source>
        <dbReference type="EMBL" id="GFZ06797.1"/>
    </source>
</evidence>
<proteinExistence type="predicted"/>
<reference evidence="1 2" key="1">
    <citation type="submission" date="2019-07" db="EMBL/GenBank/DDBJ databases">
        <title>De Novo Assembly of kiwifruit Actinidia rufa.</title>
        <authorList>
            <person name="Sugita-Konishi S."/>
            <person name="Sato K."/>
            <person name="Mori E."/>
            <person name="Abe Y."/>
            <person name="Kisaki G."/>
            <person name="Hamano K."/>
            <person name="Suezawa K."/>
            <person name="Otani M."/>
            <person name="Fukuda T."/>
            <person name="Manabe T."/>
            <person name="Gomi K."/>
            <person name="Tabuchi M."/>
            <person name="Akimitsu K."/>
            <person name="Kataoka I."/>
        </authorList>
    </citation>
    <scope>NUCLEOTIDE SEQUENCE [LARGE SCALE GENOMIC DNA]</scope>
    <source>
        <strain evidence="2">cv. Fuchu</strain>
    </source>
</reference>
<protein>
    <submittedName>
        <fullName evidence="1">Uncharacterized protein</fullName>
    </submittedName>
</protein>
<gene>
    <name evidence="1" type="ORF">Acr_18g0009670</name>
</gene>
<name>A0A7J0G7M7_9ERIC</name>
<keyword evidence="2" id="KW-1185">Reference proteome</keyword>
<dbReference type="AlphaFoldDB" id="A0A7J0G7M7"/>
<accession>A0A7J0G7M7</accession>
<sequence length="142" mass="16003">MLAMHITLYRTSFARAPSHDHVEPFHILTQILSSKTRFADQIRFGSGLPQSRPCQITMLSRQSVLPVAPWKTLLHVPLPVVGRPCPNPYRVLSPTLVRVPRQLIVGSDSFHLHQSIRVDVPRLGFSRENECPSQQPIARVLG</sequence>
<dbReference type="EMBL" id="BJWL01000018">
    <property type="protein sequence ID" value="GFZ06797.1"/>
    <property type="molecule type" value="Genomic_DNA"/>
</dbReference>
<dbReference type="Proteomes" id="UP000585474">
    <property type="component" value="Unassembled WGS sequence"/>
</dbReference>